<reference evidence="4 5" key="1">
    <citation type="submission" date="2014-03" db="EMBL/GenBank/DDBJ databases">
        <title>Genomics of Bifidobacteria.</title>
        <authorList>
            <person name="Ventura M."/>
            <person name="Milani C."/>
            <person name="Lugli G.A."/>
        </authorList>
    </citation>
    <scope>NUCLEOTIDE SEQUENCE [LARGE SCALE GENOMIC DNA]</scope>
    <source>
        <strain evidence="4 5">LMG 21814</strain>
    </source>
</reference>
<dbReference type="PANTHER" id="PTHR33375">
    <property type="entry name" value="CHROMOSOME-PARTITIONING PROTEIN PARB-RELATED"/>
    <property type="match status" value="1"/>
</dbReference>
<organism evidence="4 5">
    <name type="scientific">Bifidobacterium longum subsp. suis</name>
    <dbReference type="NCBI Taxonomy" id="1695"/>
    <lineage>
        <taxon>Bacteria</taxon>
        <taxon>Bacillati</taxon>
        <taxon>Actinomycetota</taxon>
        <taxon>Actinomycetes</taxon>
        <taxon>Bifidobacteriales</taxon>
        <taxon>Bifidobacteriaceae</taxon>
        <taxon>Bifidobacterium</taxon>
    </lineage>
</organism>
<feature type="coiled-coil region" evidence="2">
    <location>
        <begin position="285"/>
        <end position="319"/>
    </location>
</feature>
<protein>
    <recommendedName>
        <fullName evidence="3">ParB-like N-terminal domain-containing protein</fullName>
    </recommendedName>
</protein>
<name>A0A087BFK3_BIFLN</name>
<sequence>MSISIVDIPVSQLEPNPHNPRRDVGDVRELADSIKAQGIKQELLVTPSGDRGGRPMYRVVIGHRRLAAARLAGLDMVPCRVEELSARVERELMLVENTQRVDLTPLEEADGYQGLLDLGVKVKEMAERTGRSMRLVRGRLRIASIPRSVREASPAFAQLSLSELEDIAEFDGDEKAQAMLAAKAGSNDFEWQRNRLRRERDRREWVQAARLWAESNNLPMLPDNLKPEDMWANPTGYERQRRLAQDYPGPFSKQWKDWQAEGKHPGAVIRIFDDEGSVVAYTPAKKTAEEREDGKAEAKRRMERERRHKVRELAQASAELRCEWIRTTVPVLKADALRDMTERLTLLELMGVGDSMRGTSLDSNGWTRVVKAYSSFAKPLPVVDKDPEHGVYTLNVAENALELRRRQSIPSRRGVELLLLLLARREGAIDADTWDREAYQCDLKGLNAYYEVLESAGYAVSDAERKGLEQ</sequence>
<dbReference type="PANTHER" id="PTHR33375:SF7">
    <property type="entry name" value="CHROMOSOME 2-PARTITIONING PROTEIN PARB-RELATED"/>
    <property type="match status" value="1"/>
</dbReference>
<dbReference type="AlphaFoldDB" id="A0A087BFK3"/>
<dbReference type="GO" id="GO:0003677">
    <property type="term" value="F:DNA binding"/>
    <property type="evidence" value="ECO:0007669"/>
    <property type="project" value="InterPro"/>
</dbReference>
<evidence type="ECO:0000313" key="4">
    <source>
        <dbReference type="EMBL" id="KFI69803.1"/>
    </source>
</evidence>
<gene>
    <name evidence="4" type="ORF">BLSS_0104</name>
</gene>
<evidence type="ECO:0000313" key="5">
    <source>
        <dbReference type="Proteomes" id="UP000029024"/>
    </source>
</evidence>
<dbReference type="InterPro" id="IPR041468">
    <property type="entry name" value="HTH_ParB/Spo0J"/>
</dbReference>
<keyword evidence="2" id="KW-0175">Coiled coil</keyword>
<dbReference type="InterPro" id="IPR036086">
    <property type="entry name" value="ParB/Sulfiredoxin_sf"/>
</dbReference>
<dbReference type="Gene3D" id="3.90.1530.30">
    <property type="match status" value="1"/>
</dbReference>
<evidence type="ECO:0000259" key="3">
    <source>
        <dbReference type="SMART" id="SM00470"/>
    </source>
</evidence>
<evidence type="ECO:0000256" key="1">
    <source>
        <dbReference type="ARBA" id="ARBA00006295"/>
    </source>
</evidence>
<dbReference type="EMBL" id="JGZA01000015">
    <property type="protein sequence ID" value="KFI69803.1"/>
    <property type="molecule type" value="Genomic_DNA"/>
</dbReference>
<comment type="similarity">
    <text evidence="1">Belongs to the ParB family.</text>
</comment>
<proteinExistence type="inferred from homology"/>
<dbReference type="Pfam" id="PF17762">
    <property type="entry name" value="HTH_ParB"/>
    <property type="match status" value="1"/>
</dbReference>
<dbReference type="InterPro" id="IPR004437">
    <property type="entry name" value="ParB/RepB/Spo0J"/>
</dbReference>
<dbReference type="Pfam" id="PF02195">
    <property type="entry name" value="ParB_N"/>
    <property type="match status" value="1"/>
</dbReference>
<dbReference type="GO" id="GO:0007059">
    <property type="term" value="P:chromosome segregation"/>
    <property type="evidence" value="ECO:0007669"/>
    <property type="project" value="TreeGrafter"/>
</dbReference>
<dbReference type="InterPro" id="IPR050336">
    <property type="entry name" value="Chromosome_partition/occlusion"/>
</dbReference>
<dbReference type="RefSeq" id="WP_032683800.1">
    <property type="nucleotide sequence ID" value="NZ_JGZA01000015.1"/>
</dbReference>
<dbReference type="SMART" id="SM00470">
    <property type="entry name" value="ParB"/>
    <property type="match status" value="1"/>
</dbReference>
<dbReference type="SUPFAM" id="SSF109709">
    <property type="entry name" value="KorB DNA-binding domain-like"/>
    <property type="match status" value="1"/>
</dbReference>
<accession>A0A087BFK3</accession>
<feature type="domain" description="ParB-like N-terminal" evidence="3">
    <location>
        <begin position="6"/>
        <end position="98"/>
    </location>
</feature>
<dbReference type="SUPFAM" id="SSF110849">
    <property type="entry name" value="ParB/Sulfiredoxin"/>
    <property type="match status" value="1"/>
</dbReference>
<dbReference type="NCBIfam" id="TIGR00180">
    <property type="entry name" value="parB_part"/>
    <property type="match status" value="1"/>
</dbReference>
<comment type="caution">
    <text evidence="4">The sequence shown here is derived from an EMBL/GenBank/DDBJ whole genome shotgun (WGS) entry which is preliminary data.</text>
</comment>
<dbReference type="GO" id="GO:0005694">
    <property type="term" value="C:chromosome"/>
    <property type="evidence" value="ECO:0007669"/>
    <property type="project" value="TreeGrafter"/>
</dbReference>
<evidence type="ECO:0000256" key="2">
    <source>
        <dbReference type="SAM" id="Coils"/>
    </source>
</evidence>
<dbReference type="Gene3D" id="1.10.10.2830">
    <property type="match status" value="1"/>
</dbReference>
<dbReference type="Proteomes" id="UP000029024">
    <property type="component" value="Unassembled WGS sequence"/>
</dbReference>
<dbReference type="InterPro" id="IPR003115">
    <property type="entry name" value="ParB_N"/>
</dbReference>